<feature type="domain" description="CRAL/TRIO N-terminal" evidence="1">
    <location>
        <begin position="48"/>
        <end position="73"/>
    </location>
</feature>
<protein>
    <recommendedName>
        <fullName evidence="1">CRAL/TRIO N-terminal domain-containing protein</fullName>
    </recommendedName>
</protein>
<dbReference type="InterPro" id="IPR036273">
    <property type="entry name" value="CRAL/TRIO_N_dom_sf"/>
</dbReference>
<proteinExistence type="predicted"/>
<evidence type="ECO:0000259" key="1">
    <source>
        <dbReference type="SMART" id="SM01100"/>
    </source>
</evidence>
<reference evidence="2" key="1">
    <citation type="submission" date="2020-08" db="EMBL/GenBank/DDBJ databases">
        <title>Multicomponent nature underlies the extraordinary mechanical properties of spider dragline silk.</title>
        <authorList>
            <person name="Kono N."/>
            <person name="Nakamura H."/>
            <person name="Mori M."/>
            <person name="Yoshida Y."/>
            <person name="Ohtoshi R."/>
            <person name="Malay A.D."/>
            <person name="Moran D.A.P."/>
            <person name="Tomita M."/>
            <person name="Numata K."/>
            <person name="Arakawa K."/>
        </authorList>
    </citation>
    <scope>NUCLEOTIDE SEQUENCE</scope>
</reference>
<name>A0A8X6MJK2_NEPPI</name>
<dbReference type="InterPro" id="IPR036865">
    <property type="entry name" value="CRAL-TRIO_dom_sf"/>
</dbReference>
<evidence type="ECO:0000313" key="2">
    <source>
        <dbReference type="EMBL" id="GFS57463.1"/>
    </source>
</evidence>
<dbReference type="AlphaFoldDB" id="A0A8X6MJK2"/>
<organism evidence="2 3">
    <name type="scientific">Nephila pilipes</name>
    <name type="common">Giant wood spider</name>
    <name type="synonym">Nephila maculata</name>
    <dbReference type="NCBI Taxonomy" id="299642"/>
    <lineage>
        <taxon>Eukaryota</taxon>
        <taxon>Metazoa</taxon>
        <taxon>Ecdysozoa</taxon>
        <taxon>Arthropoda</taxon>
        <taxon>Chelicerata</taxon>
        <taxon>Arachnida</taxon>
        <taxon>Araneae</taxon>
        <taxon>Araneomorphae</taxon>
        <taxon>Entelegynae</taxon>
        <taxon>Araneoidea</taxon>
        <taxon>Nephilidae</taxon>
        <taxon>Nephila</taxon>
    </lineage>
</organism>
<dbReference type="SMART" id="SM01100">
    <property type="entry name" value="CRAL_TRIO_N"/>
    <property type="match status" value="1"/>
</dbReference>
<dbReference type="PANTHER" id="PTHR23324">
    <property type="entry name" value="SEC14 RELATED PROTEIN"/>
    <property type="match status" value="1"/>
</dbReference>
<dbReference type="Pfam" id="PF03765">
    <property type="entry name" value="CRAL_TRIO_N"/>
    <property type="match status" value="1"/>
</dbReference>
<gene>
    <name evidence="2" type="primary">AVEN_80708_1</name>
    <name evidence="2" type="ORF">NPIL_501101</name>
</gene>
<sequence length="127" mass="15291">MLCFKRPTEVLLMIQEKLLTFSKKDQKKVVEELRRRTFDDLTPKMREDESLFYRFCKARDFDLDEAETMLRKHIAWAKEIKLDTFLTDYKPPEVLAKYFPYGFLCNDKEGRPVMYIDYGNLDMKGKL</sequence>
<dbReference type="InterPro" id="IPR051064">
    <property type="entry name" value="SEC14/CRAL-TRIO_domain"/>
</dbReference>
<dbReference type="SUPFAM" id="SSF46938">
    <property type="entry name" value="CRAL/TRIO N-terminal domain"/>
    <property type="match status" value="1"/>
</dbReference>
<dbReference type="SUPFAM" id="SSF52087">
    <property type="entry name" value="CRAL/TRIO domain"/>
    <property type="match status" value="1"/>
</dbReference>
<dbReference type="EMBL" id="BMAW01046824">
    <property type="protein sequence ID" value="GFS57463.1"/>
    <property type="molecule type" value="Genomic_DNA"/>
</dbReference>
<keyword evidence="3" id="KW-1185">Reference proteome</keyword>
<dbReference type="Gene3D" id="3.40.525.10">
    <property type="entry name" value="CRAL-TRIO lipid binding domain"/>
    <property type="match status" value="1"/>
</dbReference>
<dbReference type="Proteomes" id="UP000887013">
    <property type="component" value="Unassembled WGS sequence"/>
</dbReference>
<dbReference type="InterPro" id="IPR011074">
    <property type="entry name" value="CRAL/TRIO_N_dom"/>
</dbReference>
<dbReference type="OrthoDB" id="6431318at2759"/>
<accession>A0A8X6MJK2</accession>
<comment type="caution">
    <text evidence="2">The sequence shown here is derived from an EMBL/GenBank/DDBJ whole genome shotgun (WGS) entry which is preliminary data.</text>
</comment>
<dbReference type="PANTHER" id="PTHR23324:SF83">
    <property type="entry name" value="SEC14-LIKE PROTEIN 2"/>
    <property type="match status" value="1"/>
</dbReference>
<evidence type="ECO:0000313" key="3">
    <source>
        <dbReference type="Proteomes" id="UP000887013"/>
    </source>
</evidence>
<dbReference type="GO" id="GO:0005737">
    <property type="term" value="C:cytoplasm"/>
    <property type="evidence" value="ECO:0007669"/>
    <property type="project" value="TreeGrafter"/>
</dbReference>